<feature type="signal peptide" evidence="1">
    <location>
        <begin position="1"/>
        <end position="30"/>
    </location>
</feature>
<reference evidence="2" key="2">
    <citation type="journal article" date="2011" name="BMC Plant Biol.">
        <title>Integration of molecular biology tools for identifying promoters and genes abundantly expressed in flowers of Oncidium Gower Ramsey.</title>
        <authorList>
            <person name="Hsu C.T."/>
            <person name="Liao D.C."/>
            <person name="Wu F.H."/>
            <person name="Liu N.T."/>
            <person name="Shen S.C."/>
            <person name="Chou S.J."/>
            <person name="Tung S.Y."/>
            <person name="Yang C.H."/>
            <person name="Chan M.T."/>
            <person name="Lin C.S."/>
        </authorList>
    </citation>
    <scope>NUCLEOTIDE SEQUENCE</scope>
</reference>
<gene>
    <name evidence="2" type="primary">TI1</name>
</gene>
<evidence type="ECO:0000256" key="1">
    <source>
        <dbReference type="SAM" id="SignalP"/>
    </source>
</evidence>
<dbReference type="EMBL" id="HQ832783">
    <property type="protein sequence ID" value="AEC03981.1"/>
    <property type="molecule type" value="Genomic_DNA"/>
</dbReference>
<accession>F5BCP5</accession>
<dbReference type="AlphaFoldDB" id="F5BCP5"/>
<proteinExistence type="predicted"/>
<name>F5BCP5_ONCHC</name>
<organism evidence="2">
    <name type="scientific">Oncidium hybrid cultivar</name>
    <name type="common">Orchid</name>
    <dbReference type="NCBI Taxonomy" id="141207"/>
    <lineage>
        <taxon>Eukaryota</taxon>
        <taxon>Viridiplantae</taxon>
        <taxon>Streptophyta</taxon>
        <taxon>Embryophyta</taxon>
        <taxon>Tracheophyta</taxon>
        <taxon>Spermatophyta</taxon>
        <taxon>Magnoliopsida</taxon>
        <taxon>Liliopsida</taxon>
        <taxon>Asparagales</taxon>
        <taxon>Orchidaceae</taxon>
        <taxon>Epidendroideae</taxon>
        <taxon>Cymbidieae</taxon>
        <taxon>Oncidiinae</taxon>
        <taxon>Oncidium</taxon>
    </lineage>
</organism>
<feature type="chain" id="PRO_5003325826" evidence="1">
    <location>
        <begin position="31"/>
        <end position="91"/>
    </location>
</feature>
<reference evidence="2" key="1">
    <citation type="submission" date="2010-12" db="EMBL/GenBank/DDBJ databases">
        <authorList>
            <person name="Lin C.-S."/>
            <person name="Chan M.-T."/>
            <person name="Hsu C.-C."/>
            <person name="Liao D.-C."/>
            <person name="Wu F.-H."/>
            <person name="Shen S.-C."/>
            <person name="Chou S.-J."/>
            <person name="Yang C.-H."/>
        </authorList>
    </citation>
    <scope>NUCLEOTIDE SEQUENCE</scope>
</reference>
<evidence type="ECO:0000313" key="2">
    <source>
        <dbReference type="EMBL" id="AEC03981.1"/>
    </source>
</evidence>
<keyword evidence="1" id="KW-0732">Signal</keyword>
<sequence length="91" mass="9981">MEFIKAKSNLIITLALLLAFAAAFFSLAAARRPHPSAAVDFSVLKLPTKANNTANVVKECPSWCEECVEVEDLGKICGMFIVRYCDKKCTP</sequence>
<protein>
    <submittedName>
        <fullName evidence="2">Trypsin inhibitor1</fullName>
    </submittedName>
</protein>